<dbReference type="InterPro" id="IPR017452">
    <property type="entry name" value="GPCR_Rhodpsn_7TM"/>
</dbReference>
<evidence type="ECO:0000256" key="11">
    <source>
        <dbReference type="ARBA" id="ARBA00023180"/>
    </source>
</evidence>
<feature type="transmembrane region" description="Helical" evidence="14">
    <location>
        <begin position="41"/>
        <end position="62"/>
    </location>
</feature>
<dbReference type="PRINTS" id="PR00237">
    <property type="entry name" value="GPCRRHODOPSN"/>
</dbReference>
<evidence type="ECO:0000259" key="16">
    <source>
        <dbReference type="PROSITE" id="PS50262"/>
    </source>
</evidence>
<keyword evidence="6 14" id="KW-1133">Transmembrane helix</keyword>
<keyword evidence="8 14" id="KW-0472">Membrane</keyword>
<keyword evidence="15" id="KW-0732">Signal</keyword>
<feature type="domain" description="G-protein coupled receptors family 1 profile" evidence="16">
    <location>
        <begin position="1"/>
        <end position="232"/>
    </location>
</feature>
<organism evidence="17 18">
    <name type="scientific">Myripristis murdjan</name>
    <name type="common">pinecone soldierfish</name>
    <dbReference type="NCBI Taxonomy" id="586833"/>
    <lineage>
        <taxon>Eukaryota</taxon>
        <taxon>Metazoa</taxon>
        <taxon>Chordata</taxon>
        <taxon>Craniata</taxon>
        <taxon>Vertebrata</taxon>
        <taxon>Euteleostomi</taxon>
        <taxon>Actinopterygii</taxon>
        <taxon>Neopterygii</taxon>
        <taxon>Teleostei</taxon>
        <taxon>Neoteleostei</taxon>
        <taxon>Acanthomorphata</taxon>
        <taxon>Holocentriformes</taxon>
        <taxon>Holocentridae</taxon>
        <taxon>Myripristis</taxon>
    </lineage>
</organism>
<keyword evidence="10 13" id="KW-0675">Receptor</keyword>
<dbReference type="PRINTS" id="PR00245">
    <property type="entry name" value="OLFACTORYR"/>
</dbReference>
<feature type="transmembrane region" description="Helical" evidence="14">
    <location>
        <begin position="83"/>
        <end position="104"/>
    </location>
</feature>
<dbReference type="PANTHER" id="PTHR26451:SF847">
    <property type="entry name" value="ODORANT RECEPTOR-RELATED"/>
    <property type="match status" value="1"/>
</dbReference>
<evidence type="ECO:0000256" key="9">
    <source>
        <dbReference type="ARBA" id="ARBA00023157"/>
    </source>
</evidence>
<evidence type="ECO:0000256" key="12">
    <source>
        <dbReference type="ARBA" id="ARBA00023224"/>
    </source>
</evidence>
<keyword evidence="2 14" id="KW-1003">Cell membrane</keyword>
<dbReference type="GeneTree" id="ENSGT01030000234640"/>
<feature type="transmembrane region" description="Helical" evidence="14">
    <location>
        <begin position="181"/>
        <end position="200"/>
    </location>
</feature>
<feature type="transmembrane region" description="Helical" evidence="14">
    <location>
        <begin position="212"/>
        <end position="234"/>
    </location>
</feature>
<keyword evidence="11" id="KW-0325">Glycoprotein</keyword>
<accession>A0A667WRZ0</accession>
<dbReference type="InterPro" id="IPR000276">
    <property type="entry name" value="GPCR_Rhodpsn"/>
</dbReference>
<keyword evidence="12 13" id="KW-0807">Transducer</keyword>
<protein>
    <recommendedName>
        <fullName evidence="14">Olfactory receptor</fullName>
    </recommendedName>
</protein>
<dbReference type="InterPro" id="IPR000725">
    <property type="entry name" value="Olfact_rcpt"/>
</dbReference>
<dbReference type="GO" id="GO:0004930">
    <property type="term" value="F:G protein-coupled receptor activity"/>
    <property type="evidence" value="ECO:0007669"/>
    <property type="project" value="UniProtKB-KW"/>
</dbReference>
<dbReference type="Pfam" id="PF13853">
    <property type="entry name" value="7tm_4"/>
    <property type="match status" value="1"/>
</dbReference>
<feature type="transmembrane region" description="Helical" evidence="14">
    <location>
        <begin position="138"/>
        <end position="160"/>
    </location>
</feature>
<proteinExistence type="inferred from homology"/>
<dbReference type="GO" id="GO:0005549">
    <property type="term" value="F:odorant binding"/>
    <property type="evidence" value="ECO:0007669"/>
    <property type="project" value="TreeGrafter"/>
</dbReference>
<evidence type="ECO:0000256" key="3">
    <source>
        <dbReference type="ARBA" id="ARBA00022606"/>
    </source>
</evidence>
<feature type="chain" id="PRO_5025361036" description="Olfactory receptor" evidence="15">
    <location>
        <begin position="19"/>
        <end position="254"/>
    </location>
</feature>
<keyword evidence="18" id="KW-1185">Reference proteome</keyword>
<comment type="subcellular location">
    <subcellularLocation>
        <location evidence="1 14">Cell membrane</location>
        <topology evidence="1 14">Multi-pass membrane protein</topology>
    </subcellularLocation>
</comment>
<keyword evidence="7 13" id="KW-0297">G-protein coupled receptor</keyword>
<evidence type="ECO:0000256" key="1">
    <source>
        <dbReference type="ARBA" id="ARBA00004651"/>
    </source>
</evidence>
<evidence type="ECO:0000256" key="15">
    <source>
        <dbReference type="SAM" id="SignalP"/>
    </source>
</evidence>
<evidence type="ECO:0000256" key="13">
    <source>
        <dbReference type="RuleBase" id="RU000688"/>
    </source>
</evidence>
<sequence length="254" mass="28741">MYIFIAALLLNALLGSAAVYPKLLIDLLSTKQTISHSACIFQAFLLYVYAASEFTLLSAMAFDRYVSICKPLQYHTFIRTQTVKLMLLLAWLLPTCEVGGAAVMTATLRLCKFTLARITCDNFSLVKLSCGDTRMNNIYGLLILVIAVFPPVIFIIFSYARILTTCLKRSKGFRRGALQTCLPHLFIFLNFTVISVFEIIQHRVPPNTPHIFRVITSILLVVIPPLFNPLIYGLKMREISQQLKVLFRLKRVAQ</sequence>
<dbReference type="PANTHER" id="PTHR26451">
    <property type="entry name" value="G_PROTEIN_RECEP_F1_2 DOMAIN-CONTAINING PROTEIN"/>
    <property type="match status" value="1"/>
</dbReference>
<dbReference type="InParanoid" id="A0A667WRZ0"/>
<dbReference type="FunFam" id="1.20.1070.10:FF:000024">
    <property type="entry name" value="Olfactory receptor"/>
    <property type="match status" value="1"/>
</dbReference>
<dbReference type="PROSITE" id="PS00237">
    <property type="entry name" value="G_PROTEIN_RECEP_F1_1"/>
    <property type="match status" value="1"/>
</dbReference>
<reference evidence="17" key="3">
    <citation type="submission" date="2025-09" db="UniProtKB">
        <authorList>
            <consortium name="Ensembl"/>
        </authorList>
    </citation>
    <scope>IDENTIFICATION</scope>
</reference>
<dbReference type="Proteomes" id="UP000472263">
    <property type="component" value="Chromosome 6"/>
</dbReference>
<evidence type="ECO:0000313" key="18">
    <source>
        <dbReference type="Proteomes" id="UP000472263"/>
    </source>
</evidence>
<reference evidence="17" key="2">
    <citation type="submission" date="2025-08" db="UniProtKB">
        <authorList>
            <consortium name="Ensembl"/>
        </authorList>
    </citation>
    <scope>IDENTIFICATION</scope>
</reference>
<evidence type="ECO:0000256" key="10">
    <source>
        <dbReference type="ARBA" id="ARBA00023170"/>
    </source>
</evidence>
<dbReference type="AlphaFoldDB" id="A0A667WRZ0"/>
<evidence type="ECO:0000256" key="5">
    <source>
        <dbReference type="ARBA" id="ARBA00022725"/>
    </source>
</evidence>
<dbReference type="GO" id="GO:0005886">
    <property type="term" value="C:plasma membrane"/>
    <property type="evidence" value="ECO:0007669"/>
    <property type="project" value="UniProtKB-SubCell"/>
</dbReference>
<keyword evidence="5 14" id="KW-0552">Olfaction</keyword>
<dbReference type="PROSITE" id="PS50262">
    <property type="entry name" value="G_PROTEIN_RECEP_F1_2"/>
    <property type="match status" value="1"/>
</dbReference>
<dbReference type="GO" id="GO:0004984">
    <property type="term" value="F:olfactory receptor activity"/>
    <property type="evidence" value="ECO:0007669"/>
    <property type="project" value="InterPro"/>
</dbReference>
<keyword evidence="3 14" id="KW-0716">Sensory transduction</keyword>
<dbReference type="Ensembl" id="ENSMMDT00005008661.1">
    <property type="protein sequence ID" value="ENSMMDP00005008420.1"/>
    <property type="gene ID" value="ENSMMDG00005004664.1"/>
</dbReference>
<evidence type="ECO:0000256" key="14">
    <source>
        <dbReference type="RuleBase" id="RU363047"/>
    </source>
</evidence>
<dbReference type="Gene3D" id="1.20.1070.10">
    <property type="entry name" value="Rhodopsin 7-helix transmembrane proteins"/>
    <property type="match status" value="1"/>
</dbReference>
<dbReference type="InterPro" id="IPR052921">
    <property type="entry name" value="GPCR1_Superfamily_Member"/>
</dbReference>
<keyword evidence="4 13" id="KW-0812">Transmembrane</keyword>
<evidence type="ECO:0000256" key="6">
    <source>
        <dbReference type="ARBA" id="ARBA00022989"/>
    </source>
</evidence>
<comment type="similarity">
    <text evidence="13">Belongs to the G-protein coupled receptor 1 family.</text>
</comment>
<name>A0A667WRZ0_9TELE</name>
<reference evidence="17" key="1">
    <citation type="submission" date="2019-06" db="EMBL/GenBank/DDBJ databases">
        <authorList>
            <consortium name="Wellcome Sanger Institute Data Sharing"/>
        </authorList>
    </citation>
    <scope>NUCLEOTIDE SEQUENCE [LARGE SCALE GENOMIC DNA]</scope>
</reference>
<evidence type="ECO:0000256" key="7">
    <source>
        <dbReference type="ARBA" id="ARBA00023040"/>
    </source>
</evidence>
<evidence type="ECO:0000313" key="17">
    <source>
        <dbReference type="Ensembl" id="ENSMMDP00005008420.1"/>
    </source>
</evidence>
<evidence type="ECO:0000256" key="4">
    <source>
        <dbReference type="ARBA" id="ARBA00022692"/>
    </source>
</evidence>
<evidence type="ECO:0000256" key="8">
    <source>
        <dbReference type="ARBA" id="ARBA00023136"/>
    </source>
</evidence>
<dbReference type="SUPFAM" id="SSF81321">
    <property type="entry name" value="Family A G protein-coupled receptor-like"/>
    <property type="match status" value="1"/>
</dbReference>
<keyword evidence="9" id="KW-1015">Disulfide bond</keyword>
<feature type="signal peptide" evidence="15">
    <location>
        <begin position="1"/>
        <end position="18"/>
    </location>
</feature>
<evidence type="ECO:0000256" key="2">
    <source>
        <dbReference type="ARBA" id="ARBA00022475"/>
    </source>
</evidence>